<organism evidence="2 3">
    <name type="scientific">Aliikangiella marina</name>
    <dbReference type="NCBI Taxonomy" id="1712262"/>
    <lineage>
        <taxon>Bacteria</taxon>
        <taxon>Pseudomonadati</taxon>
        <taxon>Pseudomonadota</taxon>
        <taxon>Gammaproteobacteria</taxon>
        <taxon>Oceanospirillales</taxon>
        <taxon>Pleioneaceae</taxon>
        <taxon>Aliikangiella</taxon>
    </lineage>
</organism>
<evidence type="ECO:0000256" key="1">
    <source>
        <dbReference type="SAM" id="SignalP"/>
    </source>
</evidence>
<gene>
    <name evidence="2" type="ORF">FLL45_13680</name>
</gene>
<feature type="signal peptide" evidence="1">
    <location>
        <begin position="1"/>
        <end position="23"/>
    </location>
</feature>
<sequence>MKARIKNWLLFFTLSIVSHTAWAAQDYNSSRSNTTSARESVELVLAKILKDIQREIATGIKKELANQSSRIKGAAPDMRMTLTVKISPKGSSRAQYYNSSRSNNINGHSGGLATELKKRLSTMQSQIIKEFRKKHPKPRTKNNRMPDSFFDIWVDVRVAKQPGKARRINKR</sequence>
<dbReference type="AlphaFoldDB" id="A0A545T9L3"/>
<keyword evidence="1" id="KW-0732">Signal</keyword>
<accession>A0A545T9L3</accession>
<feature type="chain" id="PRO_5021997914" evidence="1">
    <location>
        <begin position="24"/>
        <end position="171"/>
    </location>
</feature>
<proteinExistence type="predicted"/>
<dbReference type="EMBL" id="VIKR01000003">
    <property type="protein sequence ID" value="TQV73910.1"/>
    <property type="molecule type" value="Genomic_DNA"/>
</dbReference>
<dbReference type="Proteomes" id="UP000317839">
    <property type="component" value="Unassembled WGS sequence"/>
</dbReference>
<name>A0A545T9L3_9GAMM</name>
<evidence type="ECO:0000313" key="2">
    <source>
        <dbReference type="EMBL" id="TQV73910.1"/>
    </source>
</evidence>
<dbReference type="RefSeq" id="WP_142942617.1">
    <property type="nucleotide sequence ID" value="NZ_VIKR01000003.1"/>
</dbReference>
<evidence type="ECO:0000313" key="3">
    <source>
        <dbReference type="Proteomes" id="UP000317839"/>
    </source>
</evidence>
<keyword evidence="3" id="KW-1185">Reference proteome</keyword>
<reference evidence="2 3" key="1">
    <citation type="submission" date="2019-06" db="EMBL/GenBank/DDBJ databases">
        <title>Draft genome of Aliikangiella marina GYP-15.</title>
        <authorList>
            <person name="Wang G."/>
        </authorList>
    </citation>
    <scope>NUCLEOTIDE SEQUENCE [LARGE SCALE GENOMIC DNA]</scope>
    <source>
        <strain evidence="2 3">GYP-15</strain>
    </source>
</reference>
<comment type="caution">
    <text evidence="2">The sequence shown here is derived from an EMBL/GenBank/DDBJ whole genome shotgun (WGS) entry which is preliminary data.</text>
</comment>
<protein>
    <submittedName>
        <fullName evidence="2">Uncharacterized protein</fullName>
    </submittedName>
</protein>